<evidence type="ECO:0000313" key="1">
    <source>
        <dbReference type="EMBL" id="MDR6208223.1"/>
    </source>
</evidence>
<dbReference type="SUPFAM" id="SSF52309">
    <property type="entry name" value="N-(deoxy)ribosyltransferase-like"/>
    <property type="match status" value="1"/>
</dbReference>
<dbReference type="PANTHER" id="PTHR15364:SF0">
    <property type="entry name" value="2'-DEOXYNUCLEOSIDE 5'-PHOSPHATE N-HYDROLASE 1"/>
    <property type="match status" value="1"/>
</dbReference>
<dbReference type="Gene3D" id="3.40.50.450">
    <property type="match status" value="1"/>
</dbReference>
<reference evidence="1 2" key="1">
    <citation type="submission" date="2023-08" db="EMBL/GenBank/DDBJ databases">
        <title>Genome sequencing of plant associated microbes to promote plant fitness in Sorghum bicolor and Oryza sativa.</title>
        <authorList>
            <person name="Coleman-Derr D."/>
        </authorList>
    </citation>
    <scope>NUCLEOTIDE SEQUENCE [LARGE SCALE GENOMIC DNA]</scope>
    <source>
        <strain evidence="1 2">SLBN-33</strain>
    </source>
</reference>
<dbReference type="InterPro" id="IPR007710">
    <property type="entry name" value="Nucleoside_deoxyribTrfase"/>
</dbReference>
<accession>A0ABD5CSB3</accession>
<proteinExistence type="predicted"/>
<dbReference type="PANTHER" id="PTHR15364">
    <property type="entry name" value="2'-DEOXYNUCLEOSIDE 5'-PHOSPHATE N-HYDROLASE 1"/>
    <property type="match status" value="1"/>
</dbReference>
<dbReference type="Proteomes" id="UP001245184">
    <property type="component" value="Unassembled WGS sequence"/>
</dbReference>
<gene>
    <name evidence="1" type="ORF">QF025_007024</name>
</gene>
<dbReference type="RefSeq" id="WP_374709786.1">
    <property type="nucleotide sequence ID" value="NZ_JAVIZN010000003.1"/>
</dbReference>
<sequence>MSGAQHDVVKARIYLAGFDVFRVDALDYGRSLQRMCADAGFEGLYPLDALVPADLSPQEKAAWIYRSNLAAIGRADIVMANVADFRGAGEPDSGTAFEIGFAAALGKPIWAYREDVTELRERVPCSATELGDVCDRGYLVEDFGLPLNLMLACAVTIVQGGPLACLHAISVAYERGTKALRLHGFRLCVKPGLVNTLHLTMVLFRSWVLFDLSTTSACFAFFWSFASSSALLPSFT</sequence>
<comment type="caution">
    <text evidence="1">The sequence shown here is derived from an EMBL/GenBank/DDBJ whole genome shotgun (WGS) entry which is preliminary data.</text>
</comment>
<name>A0ABD5CSB3_9BURK</name>
<dbReference type="AlphaFoldDB" id="A0ABD5CSB3"/>
<organism evidence="1 2">
    <name type="scientific">Paraburkholderia graminis</name>
    <dbReference type="NCBI Taxonomy" id="60548"/>
    <lineage>
        <taxon>Bacteria</taxon>
        <taxon>Pseudomonadati</taxon>
        <taxon>Pseudomonadota</taxon>
        <taxon>Betaproteobacteria</taxon>
        <taxon>Burkholderiales</taxon>
        <taxon>Burkholderiaceae</taxon>
        <taxon>Paraburkholderia</taxon>
    </lineage>
</organism>
<protein>
    <submittedName>
        <fullName evidence="1">Nucleoside 2-deoxyribosyltransferase</fullName>
    </submittedName>
</protein>
<evidence type="ECO:0000313" key="2">
    <source>
        <dbReference type="Proteomes" id="UP001245184"/>
    </source>
</evidence>
<dbReference type="Pfam" id="PF05014">
    <property type="entry name" value="Nuc_deoxyrib_tr"/>
    <property type="match status" value="1"/>
</dbReference>
<dbReference type="InterPro" id="IPR051239">
    <property type="entry name" value="2'-dNMP_N-hydrolase"/>
</dbReference>
<dbReference type="EMBL" id="JAVIZN010000003">
    <property type="protein sequence ID" value="MDR6208223.1"/>
    <property type="molecule type" value="Genomic_DNA"/>
</dbReference>